<sequence length="109" mass="12282">MGELACELAELVREGRMTCTTAMTKLVQEGGSTVVQEQLLLRVPGCIRLASAWPDLDAARRVSELRTADRMQKGKRSVPKPQTEPRSREQQKSRSEPRREPPREAPREA</sequence>
<comment type="caution">
    <text evidence="2">The sequence shown here is derived from an EMBL/GenBank/DDBJ whole genome shotgun (WGS) entry which is preliminary data.</text>
</comment>
<gene>
    <name evidence="2" type="ORF">XENORESO_018330</name>
</gene>
<reference evidence="2 3" key="1">
    <citation type="submission" date="2021-06" db="EMBL/GenBank/DDBJ databases">
        <authorList>
            <person name="Palmer J.M."/>
        </authorList>
    </citation>
    <scope>NUCLEOTIDE SEQUENCE [LARGE SCALE GENOMIC DNA]</scope>
    <source>
        <strain evidence="2 3">XR_2019</strain>
        <tissue evidence="2">Muscle</tissue>
    </source>
</reference>
<dbReference type="EMBL" id="JAHRIM010016467">
    <property type="protein sequence ID" value="MEQ2261939.1"/>
    <property type="molecule type" value="Genomic_DNA"/>
</dbReference>
<proteinExistence type="predicted"/>
<name>A0ABV0VXY2_9TELE</name>
<evidence type="ECO:0000313" key="3">
    <source>
        <dbReference type="Proteomes" id="UP001444071"/>
    </source>
</evidence>
<keyword evidence="3" id="KW-1185">Reference proteome</keyword>
<dbReference type="Proteomes" id="UP001444071">
    <property type="component" value="Unassembled WGS sequence"/>
</dbReference>
<evidence type="ECO:0000313" key="2">
    <source>
        <dbReference type="EMBL" id="MEQ2261939.1"/>
    </source>
</evidence>
<feature type="compositionally biased region" description="Basic and acidic residues" evidence="1">
    <location>
        <begin position="83"/>
        <end position="109"/>
    </location>
</feature>
<evidence type="ECO:0000256" key="1">
    <source>
        <dbReference type="SAM" id="MobiDB-lite"/>
    </source>
</evidence>
<accession>A0ABV0VXY2</accession>
<organism evidence="2 3">
    <name type="scientific">Xenotaenia resolanae</name>
    <dbReference type="NCBI Taxonomy" id="208358"/>
    <lineage>
        <taxon>Eukaryota</taxon>
        <taxon>Metazoa</taxon>
        <taxon>Chordata</taxon>
        <taxon>Craniata</taxon>
        <taxon>Vertebrata</taxon>
        <taxon>Euteleostomi</taxon>
        <taxon>Actinopterygii</taxon>
        <taxon>Neopterygii</taxon>
        <taxon>Teleostei</taxon>
        <taxon>Neoteleostei</taxon>
        <taxon>Acanthomorphata</taxon>
        <taxon>Ovalentaria</taxon>
        <taxon>Atherinomorphae</taxon>
        <taxon>Cyprinodontiformes</taxon>
        <taxon>Goodeidae</taxon>
        <taxon>Xenotaenia</taxon>
    </lineage>
</organism>
<feature type="region of interest" description="Disordered" evidence="1">
    <location>
        <begin position="64"/>
        <end position="109"/>
    </location>
</feature>
<protein>
    <submittedName>
        <fullName evidence="2">Uncharacterized protein</fullName>
    </submittedName>
</protein>